<dbReference type="EMBL" id="GL377586">
    <property type="protein sequence ID" value="EFJ25543.1"/>
    <property type="molecule type" value="Genomic_DNA"/>
</dbReference>
<name>D8RPU0_SELML</name>
<feature type="signal peptide" evidence="5">
    <location>
        <begin position="1"/>
        <end position="26"/>
    </location>
</feature>
<dbReference type="Gene3D" id="2.40.40.10">
    <property type="entry name" value="RlpA-like domain"/>
    <property type="match status" value="1"/>
</dbReference>
<proteinExistence type="inferred from homology"/>
<dbReference type="OrthoDB" id="406505at2759"/>
<sequence length="231" mass="24105">MALRIGSIVRVLILFSICSRDLLVESRGCGQSCSTNDDCDGQLYCGAGSTCQDDPDLGTHICAGSGGGGGGDSGTCQQSGTLKGNSAHQCGECCKANTNYPIYRCSPPVSQSTKAILTVNDFQAGGDGGDPSECDGKFHSNTERVVALSTGWYSGGSRCLKFISITAPNGKSTTAKVVDECDSTMGCDKPHAWQPPCWNNIVDGSDAVWKALGISSSDSLYGQMSITWRDA</sequence>
<dbReference type="InParanoid" id="D8RPU0"/>
<comment type="similarity">
    <text evidence="2">Belongs to the kiwellin family.</text>
</comment>
<evidence type="ECO:0000256" key="2">
    <source>
        <dbReference type="ARBA" id="ARBA00005592"/>
    </source>
</evidence>
<dbReference type="eggNOG" id="ENOG502RXVH">
    <property type="taxonomic scope" value="Eukaryota"/>
</dbReference>
<evidence type="ECO:0000256" key="3">
    <source>
        <dbReference type="ARBA" id="ARBA00022525"/>
    </source>
</evidence>
<evidence type="ECO:0000313" key="6">
    <source>
        <dbReference type="EMBL" id="EFJ25543.1"/>
    </source>
</evidence>
<dbReference type="CDD" id="cd22270">
    <property type="entry name" value="DPBB_kiwellin-like"/>
    <property type="match status" value="1"/>
</dbReference>
<dbReference type="HOGENOM" id="CLU_047639_4_1_1"/>
<gene>
    <name evidence="6" type="ORF">SELMODRAFT_99218</name>
</gene>
<feature type="chain" id="PRO_5003121995" evidence="5">
    <location>
        <begin position="27"/>
        <end position="231"/>
    </location>
</feature>
<keyword evidence="3" id="KW-0964">Secreted</keyword>
<accession>D8RPU0</accession>
<comment type="subcellular location">
    <subcellularLocation>
        <location evidence="1">Secreted</location>
    </subcellularLocation>
</comment>
<dbReference type="Pfam" id="PF24300">
    <property type="entry name" value="KWL1"/>
    <property type="match status" value="1"/>
</dbReference>
<protein>
    <submittedName>
        <fullName evidence="6">Uncharacterized protein</fullName>
    </submittedName>
</protein>
<evidence type="ECO:0000256" key="5">
    <source>
        <dbReference type="SAM" id="SignalP"/>
    </source>
</evidence>
<dbReference type="Proteomes" id="UP000001514">
    <property type="component" value="Unassembled WGS sequence"/>
</dbReference>
<dbReference type="PANTHER" id="PTHR33191:SF9">
    <property type="entry name" value="RIPENING-RELATED PROTEIN 2-RELATED"/>
    <property type="match status" value="1"/>
</dbReference>
<dbReference type="Gramene" id="EFJ25543">
    <property type="protein sequence ID" value="EFJ25543"/>
    <property type="gene ID" value="SELMODRAFT_99218"/>
</dbReference>
<dbReference type="KEGG" id="smo:SELMODRAFT_99218"/>
<evidence type="ECO:0000256" key="4">
    <source>
        <dbReference type="ARBA" id="ARBA00022729"/>
    </source>
</evidence>
<keyword evidence="7" id="KW-1185">Reference proteome</keyword>
<evidence type="ECO:0000256" key="1">
    <source>
        <dbReference type="ARBA" id="ARBA00004613"/>
    </source>
</evidence>
<dbReference type="PANTHER" id="PTHR33191">
    <property type="entry name" value="RIPENING-RELATED PROTEIN 2-RELATED"/>
    <property type="match status" value="1"/>
</dbReference>
<keyword evidence="4 5" id="KW-0732">Signal</keyword>
<dbReference type="InterPro" id="IPR036908">
    <property type="entry name" value="RlpA-like_sf"/>
</dbReference>
<organism evidence="7">
    <name type="scientific">Selaginella moellendorffii</name>
    <name type="common">Spikemoss</name>
    <dbReference type="NCBI Taxonomy" id="88036"/>
    <lineage>
        <taxon>Eukaryota</taxon>
        <taxon>Viridiplantae</taxon>
        <taxon>Streptophyta</taxon>
        <taxon>Embryophyta</taxon>
        <taxon>Tracheophyta</taxon>
        <taxon>Lycopodiopsida</taxon>
        <taxon>Selaginellales</taxon>
        <taxon>Selaginellaceae</taxon>
        <taxon>Selaginella</taxon>
    </lineage>
</organism>
<dbReference type="GO" id="GO:0005576">
    <property type="term" value="C:extracellular region"/>
    <property type="evidence" value="ECO:0007669"/>
    <property type="project" value="UniProtKB-SubCell"/>
</dbReference>
<evidence type="ECO:0000313" key="7">
    <source>
        <dbReference type="Proteomes" id="UP000001514"/>
    </source>
</evidence>
<dbReference type="OMA" id="SVNGCDR"/>
<dbReference type="AlphaFoldDB" id="D8RPU0"/>
<reference evidence="6 7" key="1">
    <citation type="journal article" date="2011" name="Science">
        <title>The Selaginella genome identifies genetic changes associated with the evolution of vascular plants.</title>
        <authorList>
            <person name="Banks J.A."/>
            <person name="Nishiyama T."/>
            <person name="Hasebe M."/>
            <person name="Bowman J.L."/>
            <person name="Gribskov M."/>
            <person name="dePamphilis C."/>
            <person name="Albert V.A."/>
            <person name="Aono N."/>
            <person name="Aoyama T."/>
            <person name="Ambrose B.A."/>
            <person name="Ashton N.W."/>
            <person name="Axtell M.J."/>
            <person name="Barker E."/>
            <person name="Barker M.S."/>
            <person name="Bennetzen J.L."/>
            <person name="Bonawitz N.D."/>
            <person name="Chapple C."/>
            <person name="Cheng C."/>
            <person name="Correa L.G."/>
            <person name="Dacre M."/>
            <person name="DeBarry J."/>
            <person name="Dreyer I."/>
            <person name="Elias M."/>
            <person name="Engstrom E.M."/>
            <person name="Estelle M."/>
            <person name="Feng L."/>
            <person name="Finet C."/>
            <person name="Floyd S.K."/>
            <person name="Frommer W.B."/>
            <person name="Fujita T."/>
            <person name="Gramzow L."/>
            <person name="Gutensohn M."/>
            <person name="Harholt J."/>
            <person name="Hattori M."/>
            <person name="Heyl A."/>
            <person name="Hirai T."/>
            <person name="Hiwatashi Y."/>
            <person name="Ishikawa M."/>
            <person name="Iwata M."/>
            <person name="Karol K.G."/>
            <person name="Koehler B."/>
            <person name="Kolukisaoglu U."/>
            <person name="Kubo M."/>
            <person name="Kurata T."/>
            <person name="Lalonde S."/>
            <person name="Li K."/>
            <person name="Li Y."/>
            <person name="Litt A."/>
            <person name="Lyons E."/>
            <person name="Manning G."/>
            <person name="Maruyama T."/>
            <person name="Michael T.P."/>
            <person name="Mikami K."/>
            <person name="Miyazaki S."/>
            <person name="Morinaga S."/>
            <person name="Murata T."/>
            <person name="Mueller-Roeber B."/>
            <person name="Nelson D.R."/>
            <person name="Obara M."/>
            <person name="Oguri Y."/>
            <person name="Olmstead R.G."/>
            <person name="Onodera N."/>
            <person name="Petersen B.L."/>
            <person name="Pils B."/>
            <person name="Prigge M."/>
            <person name="Rensing S.A."/>
            <person name="Riano-Pachon D.M."/>
            <person name="Roberts A.W."/>
            <person name="Sato Y."/>
            <person name="Scheller H.V."/>
            <person name="Schulz B."/>
            <person name="Schulz C."/>
            <person name="Shakirov E.V."/>
            <person name="Shibagaki N."/>
            <person name="Shinohara N."/>
            <person name="Shippen D.E."/>
            <person name="Soerensen I."/>
            <person name="Sotooka R."/>
            <person name="Sugimoto N."/>
            <person name="Sugita M."/>
            <person name="Sumikawa N."/>
            <person name="Tanurdzic M."/>
            <person name="Theissen G."/>
            <person name="Ulvskov P."/>
            <person name="Wakazuki S."/>
            <person name="Weng J.K."/>
            <person name="Willats W.W."/>
            <person name="Wipf D."/>
            <person name="Wolf P.G."/>
            <person name="Yang L."/>
            <person name="Zimmer A.D."/>
            <person name="Zhu Q."/>
            <person name="Mitros T."/>
            <person name="Hellsten U."/>
            <person name="Loque D."/>
            <person name="Otillar R."/>
            <person name="Salamov A."/>
            <person name="Schmutz J."/>
            <person name="Shapiro H."/>
            <person name="Lindquist E."/>
            <person name="Lucas S."/>
            <person name="Rokhsar D."/>
            <person name="Grigoriev I.V."/>
        </authorList>
    </citation>
    <scope>NUCLEOTIDE SEQUENCE [LARGE SCALE GENOMIC DNA]</scope>
</reference>
<dbReference type="SUPFAM" id="SSF50685">
    <property type="entry name" value="Barwin-like endoglucanases"/>
    <property type="match status" value="1"/>
</dbReference>
<dbReference type="InterPro" id="IPR039271">
    <property type="entry name" value="Kiwellin-like"/>
</dbReference>